<proteinExistence type="predicted"/>
<gene>
    <name evidence="3" type="primary">LOC106459890</name>
</gene>
<dbReference type="RefSeq" id="XP_022242173.1">
    <property type="nucleotide sequence ID" value="XM_022386465.1"/>
</dbReference>
<feature type="region of interest" description="Disordered" evidence="1">
    <location>
        <begin position="123"/>
        <end position="144"/>
    </location>
</feature>
<accession>A0ABM1SEW8</accession>
<evidence type="ECO:0000256" key="1">
    <source>
        <dbReference type="SAM" id="MobiDB-lite"/>
    </source>
</evidence>
<organism evidence="2 3">
    <name type="scientific">Limulus polyphemus</name>
    <name type="common">Atlantic horseshoe crab</name>
    <dbReference type="NCBI Taxonomy" id="6850"/>
    <lineage>
        <taxon>Eukaryota</taxon>
        <taxon>Metazoa</taxon>
        <taxon>Ecdysozoa</taxon>
        <taxon>Arthropoda</taxon>
        <taxon>Chelicerata</taxon>
        <taxon>Merostomata</taxon>
        <taxon>Xiphosura</taxon>
        <taxon>Limulidae</taxon>
        <taxon>Limulus</taxon>
    </lineage>
</organism>
<reference evidence="3" key="1">
    <citation type="submission" date="2025-08" db="UniProtKB">
        <authorList>
            <consortium name="RefSeq"/>
        </authorList>
    </citation>
    <scope>IDENTIFICATION</scope>
    <source>
        <tissue evidence="3">Muscle</tissue>
    </source>
</reference>
<dbReference type="GeneID" id="106459890"/>
<evidence type="ECO:0000313" key="3">
    <source>
        <dbReference type="RefSeq" id="XP_022242173.1"/>
    </source>
</evidence>
<evidence type="ECO:0000313" key="2">
    <source>
        <dbReference type="Proteomes" id="UP000694941"/>
    </source>
</evidence>
<protein>
    <submittedName>
        <fullName evidence="3">Ankyrin repeat domain-containing protein SOWAHC-like isoform X2</fullName>
    </submittedName>
</protein>
<dbReference type="Proteomes" id="UP000694941">
    <property type="component" value="Unplaced"/>
</dbReference>
<keyword evidence="2" id="KW-1185">Reference proteome</keyword>
<name>A0ABM1SEW8_LIMPO</name>
<sequence length="144" mass="15977">MAGHEGIMELLTSTYDADPCIRDYSGRKPHQYLAKWQSLDKSTGTLSKMADKDLSFMRIGSLNSRVKKTAAALTGGRGVTRLKSWGSADNLSELLERQMMPPPKYGPLKKKKFKKVNNSEFYSTTSDKAKSGDSDSDSAYGFYC</sequence>